<name>A0A1V6NVQ4_PENDC</name>
<dbReference type="EMBL" id="MDYL01000030">
    <property type="protein sequence ID" value="OQD68813.1"/>
    <property type="molecule type" value="Genomic_DNA"/>
</dbReference>
<comment type="caution">
    <text evidence="2">The sequence shown here is derived from an EMBL/GenBank/DDBJ whole genome shotgun (WGS) entry which is preliminary data.</text>
</comment>
<protein>
    <submittedName>
        <fullName evidence="2">Uncharacterized protein</fullName>
    </submittedName>
</protein>
<evidence type="ECO:0000313" key="2">
    <source>
        <dbReference type="EMBL" id="OQD68813.1"/>
    </source>
</evidence>
<organism evidence="2 3">
    <name type="scientific">Penicillium decumbens</name>
    <dbReference type="NCBI Taxonomy" id="69771"/>
    <lineage>
        <taxon>Eukaryota</taxon>
        <taxon>Fungi</taxon>
        <taxon>Dikarya</taxon>
        <taxon>Ascomycota</taxon>
        <taxon>Pezizomycotina</taxon>
        <taxon>Eurotiomycetes</taxon>
        <taxon>Eurotiomycetidae</taxon>
        <taxon>Eurotiales</taxon>
        <taxon>Aspergillaceae</taxon>
        <taxon>Penicillium</taxon>
    </lineage>
</organism>
<feature type="region of interest" description="Disordered" evidence="1">
    <location>
        <begin position="78"/>
        <end position="104"/>
    </location>
</feature>
<dbReference type="AlphaFoldDB" id="A0A1V6NVQ4"/>
<reference evidence="3" key="1">
    <citation type="journal article" date="2017" name="Nat. Microbiol.">
        <title>Global analysis of biosynthetic gene clusters reveals vast potential of secondary metabolite production in Penicillium species.</title>
        <authorList>
            <person name="Nielsen J.C."/>
            <person name="Grijseels S."/>
            <person name="Prigent S."/>
            <person name="Ji B."/>
            <person name="Dainat J."/>
            <person name="Nielsen K.F."/>
            <person name="Frisvad J.C."/>
            <person name="Workman M."/>
            <person name="Nielsen J."/>
        </authorList>
    </citation>
    <scope>NUCLEOTIDE SEQUENCE [LARGE SCALE GENOMIC DNA]</scope>
    <source>
        <strain evidence="3">IBT 11843</strain>
    </source>
</reference>
<keyword evidence="3" id="KW-1185">Reference proteome</keyword>
<accession>A0A1V6NVQ4</accession>
<dbReference type="Proteomes" id="UP000191522">
    <property type="component" value="Unassembled WGS sequence"/>
</dbReference>
<evidence type="ECO:0000256" key="1">
    <source>
        <dbReference type="SAM" id="MobiDB-lite"/>
    </source>
</evidence>
<gene>
    <name evidence="2" type="ORF">PENDEC_c030G03380</name>
</gene>
<dbReference type="OrthoDB" id="4501485at2759"/>
<evidence type="ECO:0000313" key="3">
    <source>
        <dbReference type="Proteomes" id="UP000191522"/>
    </source>
</evidence>
<proteinExistence type="predicted"/>
<sequence>MPFPSIASHFLAYIALGFLLFHPHLTSSLLFHHLKSSVSYSEQKISNLICKPIASTLQYRYINWKDLIKSTVHTTMSIPETSSTSQRNGTTSSALSQSNVAQIPRTSRSSIENFVRAPAAELPYFAGARMQERSTYLRGLSNQLDALDQIFNTST</sequence>